<reference evidence="1 2" key="1">
    <citation type="submission" date="2015-02" db="EMBL/GenBank/DDBJ databases">
        <title>Draft genome of a novel marine cyanobacterium (Chroococcales) isolated from South Atlantic Ocean.</title>
        <authorList>
            <person name="Rigonato J."/>
            <person name="Alvarenga D.O."/>
            <person name="Branco L.H."/>
            <person name="Varani A.M."/>
            <person name="Brandini F.P."/>
            <person name="Fiore M.F."/>
        </authorList>
    </citation>
    <scope>NUCLEOTIDE SEQUENCE [LARGE SCALE GENOMIC DNA]</scope>
    <source>
        <strain evidence="1 2">CENA595</strain>
    </source>
</reference>
<name>A0A0D8ZP20_9CYAN</name>
<proteinExistence type="predicted"/>
<evidence type="ECO:0000313" key="1">
    <source>
        <dbReference type="EMBL" id="KJH70568.1"/>
    </source>
</evidence>
<sequence length="158" mass="17965">MQFQELEKQRQINRSLSQEKFSERISAIQECMNAQYKYAELFHGFLGKHNLTGHSDAEAPIISALIKNEIAIYSSLILTIDGLYGSALVLLRSVYEALMIAKFSSLRQRDNLISKWVAGETIYFSNAILKKIIVPDITELTALWEILCKASHATIYSY</sequence>
<organism evidence="1 2">
    <name type="scientific">Aliterella atlantica CENA595</name>
    <dbReference type="NCBI Taxonomy" id="1618023"/>
    <lineage>
        <taxon>Bacteria</taxon>
        <taxon>Bacillati</taxon>
        <taxon>Cyanobacteriota</taxon>
        <taxon>Cyanophyceae</taxon>
        <taxon>Chroococcidiopsidales</taxon>
        <taxon>Aliterellaceae</taxon>
        <taxon>Aliterella</taxon>
    </lineage>
</organism>
<comment type="caution">
    <text evidence="1">The sequence shown here is derived from an EMBL/GenBank/DDBJ whole genome shotgun (WGS) entry which is preliminary data.</text>
</comment>
<dbReference type="RefSeq" id="WP_045055984.1">
    <property type="nucleotide sequence ID" value="NZ_CAWMDP010000008.1"/>
</dbReference>
<keyword evidence="2" id="KW-1185">Reference proteome</keyword>
<dbReference type="EMBL" id="JYON01000021">
    <property type="protein sequence ID" value="KJH70568.1"/>
    <property type="molecule type" value="Genomic_DNA"/>
</dbReference>
<accession>A0A0D8ZP20</accession>
<evidence type="ECO:0000313" key="2">
    <source>
        <dbReference type="Proteomes" id="UP000032452"/>
    </source>
</evidence>
<dbReference type="OrthoDB" id="9838167at2"/>
<dbReference type="Proteomes" id="UP000032452">
    <property type="component" value="Unassembled WGS sequence"/>
</dbReference>
<gene>
    <name evidence="1" type="ORF">UH38_17535</name>
</gene>
<dbReference type="AlphaFoldDB" id="A0A0D8ZP20"/>
<protein>
    <submittedName>
        <fullName evidence="1">Uncharacterized protein</fullName>
    </submittedName>
</protein>